<accession>A0ACB9K7G5</accession>
<proteinExistence type="predicted"/>
<comment type="caution">
    <text evidence="1">The sequence shown here is derived from an EMBL/GenBank/DDBJ whole genome shotgun (WGS) entry which is preliminary data.</text>
</comment>
<protein>
    <submittedName>
        <fullName evidence="1">Uncharacterized protein</fullName>
    </submittedName>
</protein>
<dbReference type="Proteomes" id="UP001056120">
    <property type="component" value="Linkage Group LG01"/>
</dbReference>
<organism evidence="1 2">
    <name type="scientific">Smallanthus sonchifolius</name>
    <dbReference type="NCBI Taxonomy" id="185202"/>
    <lineage>
        <taxon>Eukaryota</taxon>
        <taxon>Viridiplantae</taxon>
        <taxon>Streptophyta</taxon>
        <taxon>Embryophyta</taxon>
        <taxon>Tracheophyta</taxon>
        <taxon>Spermatophyta</taxon>
        <taxon>Magnoliopsida</taxon>
        <taxon>eudicotyledons</taxon>
        <taxon>Gunneridae</taxon>
        <taxon>Pentapetalae</taxon>
        <taxon>asterids</taxon>
        <taxon>campanulids</taxon>
        <taxon>Asterales</taxon>
        <taxon>Asteraceae</taxon>
        <taxon>Asteroideae</taxon>
        <taxon>Heliantheae alliance</taxon>
        <taxon>Millerieae</taxon>
        <taxon>Smallanthus</taxon>
    </lineage>
</organism>
<evidence type="ECO:0000313" key="1">
    <source>
        <dbReference type="EMBL" id="KAI3828158.1"/>
    </source>
</evidence>
<dbReference type="EMBL" id="CM042018">
    <property type="protein sequence ID" value="KAI3828158.1"/>
    <property type="molecule type" value="Genomic_DNA"/>
</dbReference>
<keyword evidence="2" id="KW-1185">Reference proteome</keyword>
<name>A0ACB9K7G5_9ASTR</name>
<reference evidence="2" key="1">
    <citation type="journal article" date="2022" name="Mol. Ecol. Resour.">
        <title>The genomes of chicory, endive, great burdock and yacon provide insights into Asteraceae palaeo-polyploidization history and plant inulin production.</title>
        <authorList>
            <person name="Fan W."/>
            <person name="Wang S."/>
            <person name="Wang H."/>
            <person name="Wang A."/>
            <person name="Jiang F."/>
            <person name="Liu H."/>
            <person name="Zhao H."/>
            <person name="Xu D."/>
            <person name="Zhang Y."/>
        </authorList>
    </citation>
    <scope>NUCLEOTIDE SEQUENCE [LARGE SCALE GENOMIC DNA]</scope>
    <source>
        <strain evidence="2">cv. Yunnan</strain>
    </source>
</reference>
<reference evidence="1 2" key="2">
    <citation type="journal article" date="2022" name="Mol. Ecol. Resour.">
        <title>The genomes of chicory, endive, great burdock and yacon provide insights into Asteraceae paleo-polyploidization history and plant inulin production.</title>
        <authorList>
            <person name="Fan W."/>
            <person name="Wang S."/>
            <person name="Wang H."/>
            <person name="Wang A."/>
            <person name="Jiang F."/>
            <person name="Liu H."/>
            <person name="Zhao H."/>
            <person name="Xu D."/>
            <person name="Zhang Y."/>
        </authorList>
    </citation>
    <scope>NUCLEOTIDE SEQUENCE [LARGE SCALE GENOMIC DNA]</scope>
    <source>
        <strain evidence="2">cv. Yunnan</strain>
        <tissue evidence="1">Leaves</tissue>
    </source>
</reference>
<evidence type="ECO:0000313" key="2">
    <source>
        <dbReference type="Proteomes" id="UP001056120"/>
    </source>
</evidence>
<sequence length="121" mass="13582">MEMSVFSTAPDVHAIQPSRLFHFSFALPFLPVMHTKSQLTLCKTPLALPTPQGRTFSLTPKCKTPLAFLTLKCKTPLALLTPKCKTPLALLTLKCKTSTLACLQDFLLCNYYAMQLHYYTK</sequence>
<gene>
    <name evidence="1" type="ORF">L1987_02255</name>
</gene>